<name>A0A921LRF6_9ACTN</name>
<reference evidence="2" key="1">
    <citation type="journal article" date="2021" name="PeerJ">
        <title>Extensive microbial diversity within the chicken gut microbiome revealed by metagenomics and culture.</title>
        <authorList>
            <person name="Gilroy R."/>
            <person name="Ravi A."/>
            <person name="Getino M."/>
            <person name="Pursley I."/>
            <person name="Horton D.L."/>
            <person name="Alikhan N.F."/>
            <person name="Baker D."/>
            <person name="Gharbi K."/>
            <person name="Hall N."/>
            <person name="Watson M."/>
            <person name="Adriaenssens E.M."/>
            <person name="Foster-Nyarko E."/>
            <person name="Jarju S."/>
            <person name="Secka A."/>
            <person name="Antonio M."/>
            <person name="Oren A."/>
            <person name="Chaudhuri R.R."/>
            <person name="La Ragione R."/>
            <person name="Hildebrand F."/>
            <person name="Pallen M.J."/>
        </authorList>
    </citation>
    <scope>NUCLEOTIDE SEQUENCE</scope>
    <source>
        <strain evidence="2">ChiGjej2B2-7701</strain>
    </source>
</reference>
<protein>
    <submittedName>
        <fullName evidence="2">YobA family protein</fullName>
    </submittedName>
</protein>
<evidence type="ECO:0000313" key="3">
    <source>
        <dbReference type="Proteomes" id="UP000746751"/>
    </source>
</evidence>
<keyword evidence="1" id="KW-0732">Signal</keyword>
<dbReference type="EMBL" id="DYVF01000041">
    <property type="protein sequence ID" value="HJG30955.1"/>
    <property type="molecule type" value="Genomic_DNA"/>
</dbReference>
<organism evidence="2 3">
    <name type="scientific">Collinsella ihumii</name>
    <dbReference type="NCBI Taxonomy" id="1720204"/>
    <lineage>
        <taxon>Bacteria</taxon>
        <taxon>Bacillati</taxon>
        <taxon>Actinomycetota</taxon>
        <taxon>Coriobacteriia</taxon>
        <taxon>Coriobacteriales</taxon>
        <taxon>Coriobacteriaceae</taxon>
        <taxon>Collinsella</taxon>
    </lineage>
</organism>
<dbReference type="PROSITE" id="PS51257">
    <property type="entry name" value="PROKAR_LIPOPROTEIN"/>
    <property type="match status" value="1"/>
</dbReference>
<accession>A0A921LRF6</accession>
<reference evidence="2" key="2">
    <citation type="submission" date="2021-09" db="EMBL/GenBank/DDBJ databases">
        <authorList>
            <person name="Gilroy R."/>
        </authorList>
    </citation>
    <scope>NUCLEOTIDE SEQUENCE</scope>
    <source>
        <strain evidence="2">ChiGjej2B2-7701</strain>
    </source>
</reference>
<comment type="caution">
    <text evidence="2">The sequence shown here is derived from an EMBL/GenBank/DDBJ whole genome shotgun (WGS) entry which is preliminary data.</text>
</comment>
<feature type="signal peptide" evidence="1">
    <location>
        <begin position="1"/>
        <end position="22"/>
    </location>
</feature>
<evidence type="ECO:0000313" key="2">
    <source>
        <dbReference type="EMBL" id="HJG30955.1"/>
    </source>
</evidence>
<sequence length="293" mass="30886">MKTHPCLTLFATASLAASLALTAGCSAQPSLPTEGSTSTDRGSDDVARSFTSTALAVVLDNGSVLFIDRDTESPYYPGLDTARIVDADGNETSADALASGNVVRVTGNGIMLESYPGQYPGITDVEIVDEGAPDDLEPYADMISELNVERDPAEPAQATVEYRTEQAVVSLMPQTNGYTWSYEENGEGVTVTADVADPVQAKADDLIDVQVDGPTDATVSFDVPASDLRVTRWSEADISGAADPNSISLPGEDVQVTASDGAYTFTIEPGCRYFFEATFDAGTVGYLFTVREG</sequence>
<gene>
    <name evidence="2" type="ORF">K8U80_06120</name>
</gene>
<dbReference type="Proteomes" id="UP000746751">
    <property type="component" value="Unassembled WGS sequence"/>
</dbReference>
<feature type="chain" id="PRO_5038820733" evidence="1">
    <location>
        <begin position="23"/>
        <end position="293"/>
    </location>
</feature>
<evidence type="ECO:0000256" key="1">
    <source>
        <dbReference type="SAM" id="SignalP"/>
    </source>
</evidence>
<dbReference type="AlphaFoldDB" id="A0A921LRF6"/>
<proteinExistence type="predicted"/>